<dbReference type="AlphaFoldDB" id="A0AAV7V4A5"/>
<protein>
    <submittedName>
        <fullName evidence="2">Uncharacterized protein</fullName>
    </submittedName>
</protein>
<sequence>MSATHVPGAPIYPPHRVPGTSEGDKEGSLGRVAWTPRLKAVRGDWTSGEGPLAGCLPVGSHPEELA</sequence>
<accession>A0AAV7V4A5</accession>
<dbReference type="EMBL" id="JANPWB010000004">
    <property type="protein sequence ID" value="KAJ1195461.1"/>
    <property type="molecule type" value="Genomic_DNA"/>
</dbReference>
<evidence type="ECO:0000313" key="2">
    <source>
        <dbReference type="EMBL" id="KAJ1195461.1"/>
    </source>
</evidence>
<feature type="region of interest" description="Disordered" evidence="1">
    <location>
        <begin position="1"/>
        <end position="66"/>
    </location>
</feature>
<evidence type="ECO:0000313" key="3">
    <source>
        <dbReference type="Proteomes" id="UP001066276"/>
    </source>
</evidence>
<gene>
    <name evidence="2" type="ORF">NDU88_004741</name>
</gene>
<proteinExistence type="predicted"/>
<name>A0AAV7V4A5_PLEWA</name>
<reference evidence="2" key="1">
    <citation type="journal article" date="2022" name="bioRxiv">
        <title>Sequencing and chromosome-scale assembly of the giantPleurodeles waltlgenome.</title>
        <authorList>
            <person name="Brown T."/>
            <person name="Elewa A."/>
            <person name="Iarovenko S."/>
            <person name="Subramanian E."/>
            <person name="Araus A.J."/>
            <person name="Petzold A."/>
            <person name="Susuki M."/>
            <person name="Suzuki K.-i.T."/>
            <person name="Hayashi T."/>
            <person name="Toyoda A."/>
            <person name="Oliveira C."/>
            <person name="Osipova E."/>
            <person name="Leigh N.D."/>
            <person name="Simon A."/>
            <person name="Yun M.H."/>
        </authorList>
    </citation>
    <scope>NUCLEOTIDE SEQUENCE</scope>
    <source>
        <strain evidence="2">20211129_DDA</strain>
        <tissue evidence="2">Liver</tissue>
    </source>
</reference>
<keyword evidence="3" id="KW-1185">Reference proteome</keyword>
<organism evidence="2 3">
    <name type="scientific">Pleurodeles waltl</name>
    <name type="common">Iberian ribbed newt</name>
    <dbReference type="NCBI Taxonomy" id="8319"/>
    <lineage>
        <taxon>Eukaryota</taxon>
        <taxon>Metazoa</taxon>
        <taxon>Chordata</taxon>
        <taxon>Craniata</taxon>
        <taxon>Vertebrata</taxon>
        <taxon>Euteleostomi</taxon>
        <taxon>Amphibia</taxon>
        <taxon>Batrachia</taxon>
        <taxon>Caudata</taxon>
        <taxon>Salamandroidea</taxon>
        <taxon>Salamandridae</taxon>
        <taxon>Pleurodelinae</taxon>
        <taxon>Pleurodeles</taxon>
    </lineage>
</organism>
<comment type="caution">
    <text evidence="2">The sequence shown here is derived from an EMBL/GenBank/DDBJ whole genome shotgun (WGS) entry which is preliminary data.</text>
</comment>
<dbReference type="Proteomes" id="UP001066276">
    <property type="component" value="Chromosome 2_2"/>
</dbReference>
<evidence type="ECO:0000256" key="1">
    <source>
        <dbReference type="SAM" id="MobiDB-lite"/>
    </source>
</evidence>